<evidence type="ECO:0000313" key="3">
    <source>
        <dbReference type="Proteomes" id="UP000216024"/>
    </source>
</evidence>
<name>A0A267MLH5_9FIRM</name>
<feature type="transmembrane region" description="Helical" evidence="1">
    <location>
        <begin position="171"/>
        <end position="189"/>
    </location>
</feature>
<keyword evidence="3" id="KW-1185">Reference proteome</keyword>
<keyword evidence="1" id="KW-0812">Transmembrane</keyword>
<dbReference type="RefSeq" id="WP_095131640.1">
    <property type="nucleotide sequence ID" value="NZ_NIBG01000003.1"/>
</dbReference>
<feature type="transmembrane region" description="Helical" evidence="1">
    <location>
        <begin position="122"/>
        <end position="138"/>
    </location>
</feature>
<accession>A0A267MLH5</accession>
<organism evidence="2 3">
    <name type="scientific">Anaeromicrobium sediminis</name>
    <dbReference type="NCBI Taxonomy" id="1478221"/>
    <lineage>
        <taxon>Bacteria</taxon>
        <taxon>Bacillati</taxon>
        <taxon>Bacillota</taxon>
        <taxon>Clostridia</taxon>
        <taxon>Peptostreptococcales</taxon>
        <taxon>Thermotaleaceae</taxon>
        <taxon>Anaeromicrobium</taxon>
    </lineage>
</organism>
<dbReference type="PANTHER" id="PTHR41771:SF1">
    <property type="entry name" value="MEMBRANE PROTEIN"/>
    <property type="match status" value="1"/>
</dbReference>
<dbReference type="Pfam" id="PF07907">
    <property type="entry name" value="YibE_F"/>
    <property type="match status" value="1"/>
</dbReference>
<keyword evidence="1" id="KW-0472">Membrane</keyword>
<feature type="transmembrane region" description="Helical" evidence="1">
    <location>
        <begin position="223"/>
        <end position="240"/>
    </location>
</feature>
<comment type="caution">
    <text evidence="2">The sequence shown here is derived from an EMBL/GenBank/DDBJ whole genome shotgun (WGS) entry which is preliminary data.</text>
</comment>
<dbReference type="EMBL" id="NIBG01000003">
    <property type="protein sequence ID" value="PAB60277.1"/>
    <property type="molecule type" value="Genomic_DNA"/>
</dbReference>
<reference evidence="2 3" key="1">
    <citation type="submission" date="2017-06" db="EMBL/GenBank/DDBJ databases">
        <title>Draft genome sequence of anaerobic fermentative bacterium Anaeromicrobium sediminis DY2726D isolated from West Pacific Ocean sediments.</title>
        <authorList>
            <person name="Zeng X."/>
        </authorList>
    </citation>
    <scope>NUCLEOTIDE SEQUENCE [LARGE SCALE GENOMIC DNA]</scope>
    <source>
        <strain evidence="2 3">DY2726D</strain>
    </source>
</reference>
<feature type="transmembrane region" description="Helical" evidence="1">
    <location>
        <begin position="297"/>
        <end position="320"/>
    </location>
</feature>
<feature type="transmembrane region" description="Helical" evidence="1">
    <location>
        <begin position="145"/>
        <end position="165"/>
    </location>
</feature>
<dbReference type="PANTHER" id="PTHR41771">
    <property type="entry name" value="MEMBRANE PROTEIN-RELATED"/>
    <property type="match status" value="1"/>
</dbReference>
<evidence type="ECO:0000256" key="1">
    <source>
        <dbReference type="SAM" id="Phobius"/>
    </source>
</evidence>
<dbReference type="AlphaFoldDB" id="A0A267MLH5"/>
<protein>
    <submittedName>
        <fullName evidence="2">YibE/F family protein</fullName>
    </submittedName>
</protein>
<dbReference type="OrthoDB" id="5753718at2"/>
<feature type="transmembrane region" description="Helical" evidence="1">
    <location>
        <begin position="196"/>
        <end position="217"/>
    </location>
</feature>
<feature type="transmembrane region" description="Helical" evidence="1">
    <location>
        <begin position="340"/>
        <end position="365"/>
    </location>
</feature>
<dbReference type="InterPro" id="IPR012507">
    <property type="entry name" value="YibE_F"/>
</dbReference>
<proteinExistence type="predicted"/>
<gene>
    <name evidence="2" type="ORF">CCE28_05090</name>
</gene>
<dbReference type="Proteomes" id="UP000216024">
    <property type="component" value="Unassembled WGS sequence"/>
</dbReference>
<feature type="transmembrane region" description="Helical" evidence="1">
    <location>
        <begin position="247"/>
        <end position="265"/>
    </location>
</feature>
<feature type="transmembrane region" description="Helical" evidence="1">
    <location>
        <begin position="7"/>
        <end position="23"/>
    </location>
</feature>
<evidence type="ECO:0000313" key="2">
    <source>
        <dbReference type="EMBL" id="PAB60277.1"/>
    </source>
</evidence>
<keyword evidence="1" id="KW-1133">Transmembrane helix</keyword>
<sequence>MRNYKSSVVMIILMILVVGILIVDRENDSKIEDVFEVKARVMKVNNDNLIQSNIANMGVQNLEVRILEGEFKGQFTNSLNTLVGNLSVENTYKKGDTIIVAIRIEDGKIADSKAIDLYRQNYHVLLFGTFVICLIIFAKQIGIKALFSFIMSLFVIWKFLIPGLLEGKDPLLLSMWVLVLLTAIILFSISGITKKGVAAFVGTITGLSITIGLTLFFGSRMELYGMTAPFAETLMFNGHLDLDMRKIFYAAIVIGASGAAMDIAMDVASSMYEIKSHKPNISMKDLIKSGFNVGRDVVGTMTTTLLLAYSGGYLTLLMLFMDKNSSFNRIINFKIVSAEIMRTVIGSIGLVLVAPITAIVAGIIYSKVKENVTN</sequence>